<evidence type="ECO:0000313" key="8">
    <source>
        <dbReference type="EMBL" id="EFC43017.1"/>
    </source>
</evidence>
<dbReference type="OrthoDB" id="309483at2759"/>
<dbReference type="KEGG" id="ngr:NAEGRDRAFT_80176"/>
<dbReference type="EMBL" id="GG738876">
    <property type="protein sequence ID" value="EFC43017.1"/>
    <property type="molecule type" value="Genomic_DNA"/>
</dbReference>
<feature type="region of interest" description="Disordered" evidence="6">
    <location>
        <begin position="216"/>
        <end position="236"/>
    </location>
</feature>
<evidence type="ECO:0000313" key="9">
    <source>
        <dbReference type="Proteomes" id="UP000006671"/>
    </source>
</evidence>
<keyword evidence="2 4" id="KW-0689">Ribosomal protein</keyword>
<sequence length="616" mass="70821">MRNIKLLRQLPSSTKKLATKQSPLCFSSIHNSPSYIQSRCFSSSKIIKNSFERISDSELKQMEEKERNREIPAEELNFPTTDNDKDFINIIEAKQQGTKFTEEMFETLVFYLKNLRKEKRHKVVYWLATEKKETKLVRKIKEAFISLSLLQANVNLQLPRAVQKERIWAKYTNFGMFPGTFSQPAETEYNRFKVKSLYDLSKLKTQADLDDLDEMVDEDNISRRDQDEDNENEQMEEIEDEEEVGSNEIDTIDIEDVDENIPINELQEALRVRKDYSRFHELIEEKNEADPERIQVPKSFERVSQDVENLGKLQGKRFKVSKVDQSDMIKSLNTKLLRQERDETSAPFYLYQFDETQLGQQIQNLESIIEGKSSKTNVSVNPIYNASVGVEKGYFGDVDLDADWDESLYEYEGEPAITHPLADDVEDPEIYHGQKDAITDVSFEEKVLKLSRNCKMTTGGRVESYNCLYLVGSYSGLCGVGFGTAASPAVAQSKARKAAYKNIRSIDPSACIPRSHMLEAKFGACKVRIHPSTKEQPTANPILRKLCAYLGLKYCSVRLYGSRNILNVIPAFFKCVDQLRSVDRDAAMRGVMPIYLKKDFEDYLEKVRVGKGLYGW</sequence>
<dbReference type="GO" id="GO:0006412">
    <property type="term" value="P:translation"/>
    <property type="evidence" value="ECO:0007669"/>
    <property type="project" value="InterPro"/>
</dbReference>
<comment type="similarity">
    <text evidence="1 5">Belongs to the universal ribosomal protein uS5 family.</text>
</comment>
<dbReference type="SUPFAM" id="SSF54211">
    <property type="entry name" value="Ribosomal protein S5 domain 2-like"/>
    <property type="match status" value="1"/>
</dbReference>
<protein>
    <recommendedName>
        <fullName evidence="7">S5 DRBM domain-containing protein</fullName>
    </recommendedName>
</protein>
<evidence type="ECO:0000256" key="4">
    <source>
        <dbReference type="PROSITE-ProRule" id="PRU00268"/>
    </source>
</evidence>
<dbReference type="RefSeq" id="XP_002675761.1">
    <property type="nucleotide sequence ID" value="XM_002675715.1"/>
</dbReference>
<dbReference type="GeneID" id="8852070"/>
<dbReference type="SUPFAM" id="SSF54768">
    <property type="entry name" value="dsRNA-binding domain-like"/>
    <property type="match status" value="1"/>
</dbReference>
<accession>D2VJC9</accession>
<dbReference type="GO" id="GO:1990904">
    <property type="term" value="C:ribonucleoprotein complex"/>
    <property type="evidence" value="ECO:0007669"/>
    <property type="project" value="UniProtKB-UniRule"/>
</dbReference>
<keyword evidence="3 4" id="KW-0687">Ribonucleoprotein</keyword>
<evidence type="ECO:0000256" key="3">
    <source>
        <dbReference type="ARBA" id="ARBA00023274"/>
    </source>
</evidence>
<dbReference type="Proteomes" id="UP000006671">
    <property type="component" value="Unassembled WGS sequence"/>
</dbReference>
<evidence type="ECO:0000256" key="6">
    <source>
        <dbReference type="SAM" id="MobiDB-lite"/>
    </source>
</evidence>
<dbReference type="PROSITE" id="PS50881">
    <property type="entry name" value="S5_DSRBD"/>
    <property type="match status" value="1"/>
</dbReference>
<dbReference type="AlphaFoldDB" id="D2VJC9"/>
<feature type="domain" description="S5 DRBM" evidence="7">
    <location>
        <begin position="443"/>
        <end position="506"/>
    </location>
</feature>
<evidence type="ECO:0000256" key="1">
    <source>
        <dbReference type="ARBA" id="ARBA00008945"/>
    </source>
</evidence>
<dbReference type="InterPro" id="IPR000851">
    <property type="entry name" value="Ribosomal_uS5"/>
</dbReference>
<dbReference type="PANTHER" id="PTHR48277">
    <property type="entry name" value="MITOCHONDRIAL RIBOSOMAL PROTEIN S5"/>
    <property type="match status" value="1"/>
</dbReference>
<dbReference type="VEuPathDB" id="AmoebaDB:NAEGRDRAFT_80176"/>
<evidence type="ECO:0000256" key="2">
    <source>
        <dbReference type="ARBA" id="ARBA00022980"/>
    </source>
</evidence>
<dbReference type="Gene3D" id="3.30.230.10">
    <property type="match status" value="1"/>
</dbReference>
<name>D2VJC9_NAEGR</name>
<dbReference type="PANTHER" id="PTHR48277:SF1">
    <property type="entry name" value="MITOCHONDRIAL RIBOSOMAL PROTEIN S5"/>
    <property type="match status" value="1"/>
</dbReference>
<dbReference type="Pfam" id="PF03719">
    <property type="entry name" value="Ribosomal_S5_C"/>
    <property type="match status" value="1"/>
</dbReference>
<feature type="compositionally biased region" description="Acidic residues" evidence="6">
    <location>
        <begin position="227"/>
        <end position="236"/>
    </location>
</feature>
<evidence type="ECO:0000256" key="5">
    <source>
        <dbReference type="RuleBase" id="RU003823"/>
    </source>
</evidence>
<dbReference type="InterPro" id="IPR020568">
    <property type="entry name" value="Ribosomal_Su5_D2-typ_SF"/>
</dbReference>
<dbReference type="STRING" id="5762.D2VJC9"/>
<dbReference type="eggNOG" id="KOG0877">
    <property type="taxonomic scope" value="Eukaryota"/>
</dbReference>
<dbReference type="InterPro" id="IPR014721">
    <property type="entry name" value="Ribsml_uS5_D2-typ_fold_subgr"/>
</dbReference>
<organism evidence="9">
    <name type="scientific">Naegleria gruberi</name>
    <name type="common">Amoeba</name>
    <dbReference type="NCBI Taxonomy" id="5762"/>
    <lineage>
        <taxon>Eukaryota</taxon>
        <taxon>Discoba</taxon>
        <taxon>Heterolobosea</taxon>
        <taxon>Tetramitia</taxon>
        <taxon>Eutetramitia</taxon>
        <taxon>Vahlkampfiidae</taxon>
        <taxon>Naegleria</taxon>
    </lineage>
</organism>
<keyword evidence="9" id="KW-1185">Reference proteome</keyword>
<dbReference type="InterPro" id="IPR013810">
    <property type="entry name" value="Ribosomal_uS5_N"/>
</dbReference>
<gene>
    <name evidence="8" type="ORF">NAEGRDRAFT_80176</name>
</gene>
<dbReference type="Gene3D" id="3.30.160.20">
    <property type="match status" value="1"/>
</dbReference>
<dbReference type="InterPro" id="IPR005324">
    <property type="entry name" value="Ribosomal_uS5_C"/>
</dbReference>
<proteinExistence type="inferred from homology"/>
<dbReference type="InParanoid" id="D2VJC9"/>
<dbReference type="GO" id="GO:0005840">
    <property type="term" value="C:ribosome"/>
    <property type="evidence" value="ECO:0007669"/>
    <property type="project" value="UniProtKB-KW"/>
</dbReference>
<evidence type="ECO:0000259" key="7">
    <source>
        <dbReference type="PROSITE" id="PS50881"/>
    </source>
</evidence>
<dbReference type="GO" id="GO:0003735">
    <property type="term" value="F:structural constituent of ribosome"/>
    <property type="evidence" value="ECO:0007669"/>
    <property type="project" value="UniProtKB-UniRule"/>
</dbReference>
<reference evidence="8 9" key="1">
    <citation type="journal article" date="2010" name="Cell">
        <title>The genome of Naegleria gruberi illuminates early eukaryotic versatility.</title>
        <authorList>
            <person name="Fritz-Laylin L.K."/>
            <person name="Prochnik S.E."/>
            <person name="Ginger M.L."/>
            <person name="Dacks J.B."/>
            <person name="Carpenter M.L."/>
            <person name="Field M.C."/>
            <person name="Kuo A."/>
            <person name="Paredez A."/>
            <person name="Chapman J."/>
            <person name="Pham J."/>
            <person name="Shu S."/>
            <person name="Neupane R."/>
            <person name="Cipriano M."/>
            <person name="Mancuso J."/>
            <person name="Tu H."/>
            <person name="Salamov A."/>
            <person name="Lindquist E."/>
            <person name="Shapiro H."/>
            <person name="Lucas S."/>
            <person name="Grigoriev I.V."/>
            <person name="Cande W.Z."/>
            <person name="Fulton C."/>
            <person name="Rokhsar D.S."/>
            <person name="Dawson S.C."/>
        </authorList>
    </citation>
    <scope>NUCLEOTIDE SEQUENCE [LARGE SCALE GENOMIC DNA]</scope>
    <source>
        <strain evidence="8 9">NEG-M</strain>
    </source>
</reference>
<dbReference type="Pfam" id="PF00333">
    <property type="entry name" value="Ribosomal_S5"/>
    <property type="match status" value="1"/>
</dbReference>
<dbReference type="GO" id="GO:0003723">
    <property type="term" value="F:RNA binding"/>
    <property type="evidence" value="ECO:0007669"/>
    <property type="project" value="InterPro"/>
</dbReference>